<dbReference type="Proteomes" id="UP000279962">
    <property type="component" value="Chromosome"/>
</dbReference>
<name>A0A3G2T8E9_9GAMM</name>
<feature type="signal peptide" evidence="1">
    <location>
        <begin position="1"/>
        <end position="22"/>
    </location>
</feature>
<evidence type="ECO:0000313" key="3">
    <source>
        <dbReference type="Proteomes" id="UP000279962"/>
    </source>
</evidence>
<proteinExistence type="predicted"/>
<accession>A0A3G2T8E9</accession>
<organism evidence="2 3">
    <name type="scientific">Acinetobacter wuhouensis</name>
    <dbReference type="NCBI Taxonomy" id="1879050"/>
    <lineage>
        <taxon>Bacteria</taxon>
        <taxon>Pseudomonadati</taxon>
        <taxon>Pseudomonadota</taxon>
        <taxon>Gammaproteobacteria</taxon>
        <taxon>Moraxellales</taxon>
        <taxon>Moraxellaceae</taxon>
        <taxon>Acinetobacter</taxon>
    </lineage>
</organism>
<dbReference type="EMBL" id="CP033133">
    <property type="protein sequence ID" value="AYO55886.1"/>
    <property type="molecule type" value="Genomic_DNA"/>
</dbReference>
<keyword evidence="1" id="KW-0732">Signal</keyword>
<evidence type="ECO:0000256" key="1">
    <source>
        <dbReference type="SAM" id="SignalP"/>
    </source>
</evidence>
<sequence length="470" mass="55444">MFKLKNIILLSSFCFVCSSALAHQNASLSQRIDEMMTSIQRECKNPEYLSQYRDLKTYQQKQLKNENETYDYYSDLLDVADFPKLDVNDLCQKVLVKNQIDLADIEQKQREGRSNEAFIDLDLLIYTLLKNLYEDQALSIKDIQKIQVYEQDFLKKFDQNPNDLAMGAIGLSSLIRFFQLNLDYSPSVNQKIYEATLRFNRIFDHIYKSDRYQKFNDDVRFIVPVRLAQFKYTSEEYKLINAIQRSDKELIKASAQNFSKFYDNKQLADQFHKDYQNDTDFDEVIRPWRVANLLTFAFFKLDDLENTKKWIERASLIGVGEEQCYANTLVLDPSLNSFIKNDKVWYQPKLDKQIKDCKLIQKNTEILSKFDYQKLIQNYEKYCDDKYGYKASLLKLKESKFLSDSDFYTTMTLMSDLSDTIEMAEDSSTTNRCVAALKENKAEFLQFYVDHMKPSAFSYQDAKNELKNLK</sequence>
<protein>
    <submittedName>
        <fullName evidence="2">Uncharacterized protein</fullName>
    </submittedName>
</protein>
<dbReference type="AlphaFoldDB" id="A0A3G2T8E9"/>
<gene>
    <name evidence="2" type="ORF">CDG68_20565</name>
</gene>
<reference evidence="2 3" key="1">
    <citation type="submission" date="2018-10" db="EMBL/GenBank/DDBJ databases">
        <title>The complete genome of Acinetobacter wuhouensis strain WCHAW010062.</title>
        <authorList>
            <person name="Hu Y."/>
            <person name="Long H."/>
            <person name="Feng Y."/>
            <person name="Zong Z."/>
        </authorList>
    </citation>
    <scope>NUCLEOTIDE SEQUENCE [LARGE SCALE GENOMIC DNA]</scope>
    <source>
        <strain evidence="2 3">WCHAW010062</strain>
    </source>
</reference>
<evidence type="ECO:0000313" key="2">
    <source>
        <dbReference type="EMBL" id="AYO55886.1"/>
    </source>
</evidence>
<feature type="chain" id="PRO_5018161067" evidence="1">
    <location>
        <begin position="23"/>
        <end position="470"/>
    </location>
</feature>
<dbReference type="RefSeq" id="WP_087552248.1">
    <property type="nucleotide sequence ID" value="NZ_CP033133.1"/>
</dbReference>